<dbReference type="PANTHER" id="PTHR34933">
    <property type="entry name" value="FLAGELLAR L-RING PROTEIN"/>
    <property type="match status" value="1"/>
</dbReference>
<keyword evidence="6 9" id="KW-0472">Membrane</keyword>
<gene>
    <name evidence="9" type="primary">flgH</name>
    <name evidence="11" type="ORF">N4261_08130</name>
</gene>
<dbReference type="PRINTS" id="PR01008">
    <property type="entry name" value="FLGLRINGFLGH"/>
</dbReference>
<keyword evidence="12" id="KW-1185">Reference proteome</keyword>
<dbReference type="Proteomes" id="UP001064933">
    <property type="component" value="Chromosome"/>
</dbReference>
<keyword evidence="8 9" id="KW-0998">Cell outer membrane</keyword>
<comment type="similarity">
    <text evidence="3 9">Belongs to the FlgH family.</text>
</comment>
<evidence type="ECO:0000256" key="1">
    <source>
        <dbReference type="ARBA" id="ARBA00002591"/>
    </source>
</evidence>
<evidence type="ECO:0000256" key="3">
    <source>
        <dbReference type="ARBA" id="ARBA00006929"/>
    </source>
</evidence>
<comment type="subunit">
    <text evidence="4 9">The basal body constitutes a major portion of the flagellar organelle and consists of four rings (L,P,S, and M) mounted on a central rod.</text>
</comment>
<dbReference type="HAMAP" id="MF_00415">
    <property type="entry name" value="FlgH"/>
    <property type="match status" value="1"/>
</dbReference>
<evidence type="ECO:0000256" key="5">
    <source>
        <dbReference type="ARBA" id="ARBA00022729"/>
    </source>
</evidence>
<dbReference type="Pfam" id="PF02107">
    <property type="entry name" value="FlgH"/>
    <property type="match status" value="1"/>
</dbReference>
<accession>A0ABY6B519</accession>
<evidence type="ECO:0000256" key="7">
    <source>
        <dbReference type="ARBA" id="ARBA00023143"/>
    </source>
</evidence>
<evidence type="ECO:0000313" key="12">
    <source>
        <dbReference type="Proteomes" id="UP001064933"/>
    </source>
</evidence>
<feature type="region of interest" description="Disordered" evidence="10">
    <location>
        <begin position="165"/>
        <end position="185"/>
    </location>
</feature>
<organism evidence="11 12">
    <name type="scientific">Roseateles amylovorans</name>
    <dbReference type="NCBI Taxonomy" id="2978473"/>
    <lineage>
        <taxon>Bacteria</taxon>
        <taxon>Pseudomonadati</taxon>
        <taxon>Pseudomonadota</taxon>
        <taxon>Betaproteobacteria</taxon>
        <taxon>Burkholderiales</taxon>
        <taxon>Sphaerotilaceae</taxon>
        <taxon>Roseateles</taxon>
    </lineage>
</organism>
<dbReference type="EMBL" id="CP104562">
    <property type="protein sequence ID" value="UXH79841.1"/>
    <property type="molecule type" value="Genomic_DNA"/>
</dbReference>
<name>A0ABY6B519_9BURK</name>
<reference evidence="11" key="1">
    <citation type="submission" date="2022-10" db="EMBL/GenBank/DDBJ databases">
        <title>Characterization and whole genome sequencing of a new Roseateles species, isolated from fresh water.</title>
        <authorList>
            <person name="Guliayeva D.Y."/>
            <person name="Akhremchuk A.E."/>
            <person name="Sikolenko M.A."/>
            <person name="Valentovich L.N."/>
            <person name="Sidarenka A.V."/>
        </authorList>
    </citation>
    <scope>NUCLEOTIDE SEQUENCE</scope>
    <source>
        <strain evidence="11">BIM B-1768</strain>
    </source>
</reference>
<evidence type="ECO:0000256" key="6">
    <source>
        <dbReference type="ARBA" id="ARBA00023136"/>
    </source>
</evidence>
<keyword evidence="11" id="KW-0969">Cilium</keyword>
<keyword evidence="7 9" id="KW-0975">Bacterial flagellum</keyword>
<keyword evidence="11" id="KW-0966">Cell projection</keyword>
<evidence type="ECO:0000256" key="9">
    <source>
        <dbReference type="HAMAP-Rule" id="MF_00415"/>
    </source>
</evidence>
<evidence type="ECO:0000313" key="11">
    <source>
        <dbReference type="EMBL" id="UXH79841.1"/>
    </source>
</evidence>
<proteinExistence type="inferred from homology"/>
<comment type="function">
    <text evidence="1 9">Assembles around the rod to form the L-ring and probably protects the motor/basal body from shearing forces during rotation.</text>
</comment>
<evidence type="ECO:0000256" key="2">
    <source>
        <dbReference type="ARBA" id="ARBA00004370"/>
    </source>
</evidence>
<sequence>MPSHRSLFRLVAGRAALDAAGRTLHPDDTAPNAASHAASNAVSRVARLSLRLGLVPAAAVLLSACAPLYPQPHVDMQPAPVVKMPEPIPASANNGAIYQNANYRPLFEDHRARLVGDIVTVQITEKVSATQKSSSELNKTGAVGASVTAIPGIAANSFANGRAELTGSSSNKNTGKGTNENSNDFSGTITAVVTGVLPNGHLLISGEKQVGVNQNVDVLRFYGQVDPQSIRNGNTVPSTSIANVRVEQRGRGATADAHGIGWLSRFFLNLSPI</sequence>
<evidence type="ECO:0000256" key="4">
    <source>
        <dbReference type="ARBA" id="ARBA00011439"/>
    </source>
</evidence>
<keyword evidence="5" id="KW-0732">Signal</keyword>
<keyword evidence="11" id="KW-0282">Flagellum</keyword>
<dbReference type="RefSeq" id="WP_261759659.1">
    <property type="nucleotide sequence ID" value="NZ_CP104562.2"/>
</dbReference>
<comment type="subcellular location">
    <subcellularLocation>
        <location evidence="9">Cell outer membrane</location>
    </subcellularLocation>
    <subcellularLocation>
        <location evidence="9">Bacterial flagellum basal body</location>
    </subcellularLocation>
    <subcellularLocation>
        <location evidence="2">Membrane</location>
    </subcellularLocation>
</comment>
<dbReference type="InterPro" id="IPR000527">
    <property type="entry name" value="Flag_Lring"/>
</dbReference>
<feature type="compositionally biased region" description="Polar residues" evidence="10">
    <location>
        <begin position="166"/>
        <end position="185"/>
    </location>
</feature>
<evidence type="ECO:0000256" key="10">
    <source>
        <dbReference type="SAM" id="MobiDB-lite"/>
    </source>
</evidence>
<evidence type="ECO:0000256" key="8">
    <source>
        <dbReference type="ARBA" id="ARBA00023237"/>
    </source>
</evidence>
<protein>
    <recommendedName>
        <fullName evidence="9">Flagellar L-ring protein</fullName>
    </recommendedName>
    <alternativeName>
        <fullName evidence="9">Basal body L-ring protein</fullName>
    </alternativeName>
</protein>
<dbReference type="PANTHER" id="PTHR34933:SF3">
    <property type="entry name" value="FLAGELLAR L-RING PROTEIN"/>
    <property type="match status" value="1"/>
</dbReference>